<keyword evidence="3" id="KW-1185">Reference proteome</keyword>
<organism evidence="2 3">
    <name type="scientific">Kocuria flava</name>
    <dbReference type="NCBI Taxonomy" id="446860"/>
    <lineage>
        <taxon>Bacteria</taxon>
        <taxon>Bacillati</taxon>
        <taxon>Actinomycetota</taxon>
        <taxon>Actinomycetes</taxon>
        <taxon>Micrococcales</taxon>
        <taxon>Micrococcaceae</taxon>
        <taxon>Kocuria</taxon>
    </lineage>
</organism>
<dbReference type="Proteomes" id="UP000321155">
    <property type="component" value="Unassembled WGS sequence"/>
</dbReference>
<reference evidence="2 3" key="1">
    <citation type="submission" date="2019-07" db="EMBL/GenBank/DDBJ databases">
        <title>Whole genome shotgun sequence of Kocuria flava NBRC 107626.</title>
        <authorList>
            <person name="Hosoyama A."/>
            <person name="Uohara A."/>
            <person name="Ohji S."/>
            <person name="Ichikawa N."/>
        </authorList>
    </citation>
    <scope>NUCLEOTIDE SEQUENCE [LARGE SCALE GENOMIC DNA]</scope>
    <source>
        <strain evidence="2 3">NBRC 107626</strain>
    </source>
</reference>
<gene>
    <name evidence="2" type="ORF">KFL01_06710</name>
</gene>
<accession>A0ABQ0X268</accession>
<evidence type="ECO:0000313" key="2">
    <source>
        <dbReference type="EMBL" id="GEO91365.1"/>
    </source>
</evidence>
<evidence type="ECO:0000256" key="1">
    <source>
        <dbReference type="SAM" id="MobiDB-lite"/>
    </source>
</evidence>
<proteinExistence type="predicted"/>
<name>A0ABQ0X268_9MICC</name>
<sequence length="69" mass="7121">MHSITEVTRGDTTRVPDGERPGLGFMRSDELGAGASGDRGAPPEFRGLAAITAGAEGVPGTQIRGELNR</sequence>
<feature type="region of interest" description="Disordered" evidence="1">
    <location>
        <begin position="1"/>
        <end position="45"/>
    </location>
</feature>
<feature type="compositionally biased region" description="Basic and acidic residues" evidence="1">
    <location>
        <begin position="8"/>
        <end position="20"/>
    </location>
</feature>
<comment type="caution">
    <text evidence="2">The sequence shown here is derived from an EMBL/GenBank/DDBJ whole genome shotgun (WGS) entry which is preliminary data.</text>
</comment>
<dbReference type="EMBL" id="BJZR01000011">
    <property type="protein sequence ID" value="GEO91365.1"/>
    <property type="molecule type" value="Genomic_DNA"/>
</dbReference>
<protein>
    <submittedName>
        <fullName evidence="2">Uncharacterized protein</fullName>
    </submittedName>
</protein>
<evidence type="ECO:0000313" key="3">
    <source>
        <dbReference type="Proteomes" id="UP000321155"/>
    </source>
</evidence>